<comment type="subcellular location">
    <subcellularLocation>
        <location evidence="1">Nucleus speckle</location>
    </subcellularLocation>
</comment>
<dbReference type="InterPro" id="IPR019775">
    <property type="entry name" value="WD40_repeat_CS"/>
</dbReference>
<dbReference type="GO" id="GO:0000398">
    <property type="term" value="P:mRNA splicing, via spliceosome"/>
    <property type="evidence" value="ECO:0007669"/>
    <property type="project" value="InterPro"/>
</dbReference>
<feature type="repeat" description="WD" evidence="8">
    <location>
        <begin position="450"/>
        <end position="491"/>
    </location>
</feature>
<evidence type="ECO:0000256" key="1">
    <source>
        <dbReference type="ARBA" id="ARBA00004324"/>
    </source>
</evidence>
<proteinExistence type="inferred from homology"/>
<protein>
    <recommendedName>
        <fullName evidence="7">WD40 repeat-containing protein SMU1</fullName>
    </recommendedName>
</protein>
<dbReference type="InterPro" id="IPR054080">
    <property type="entry name" value="TPR1-like_2nd"/>
</dbReference>
<feature type="repeat" description="WD" evidence="8">
    <location>
        <begin position="510"/>
        <end position="535"/>
    </location>
</feature>
<organism evidence="10 11">
    <name type="scientific">Podila minutissima</name>
    <dbReference type="NCBI Taxonomy" id="64525"/>
    <lineage>
        <taxon>Eukaryota</taxon>
        <taxon>Fungi</taxon>
        <taxon>Fungi incertae sedis</taxon>
        <taxon>Mucoromycota</taxon>
        <taxon>Mortierellomycotina</taxon>
        <taxon>Mortierellomycetes</taxon>
        <taxon>Mortierellales</taxon>
        <taxon>Mortierellaceae</taxon>
        <taxon>Podila</taxon>
    </lineage>
</organism>
<evidence type="ECO:0000256" key="4">
    <source>
        <dbReference type="ARBA" id="ARBA00022737"/>
    </source>
</evidence>
<dbReference type="PRINTS" id="PR00320">
    <property type="entry name" value="GPROTEINBRPT"/>
</dbReference>
<dbReference type="PROSITE" id="PS50897">
    <property type="entry name" value="CTLH"/>
    <property type="match status" value="1"/>
</dbReference>
<dbReference type="CDD" id="cd00200">
    <property type="entry name" value="WD40"/>
    <property type="match status" value="1"/>
</dbReference>
<keyword evidence="4" id="KW-0677">Repeat</keyword>
<keyword evidence="11" id="KW-1185">Reference proteome</keyword>
<evidence type="ECO:0000256" key="2">
    <source>
        <dbReference type="ARBA" id="ARBA00022574"/>
    </source>
</evidence>
<dbReference type="InterPro" id="IPR045184">
    <property type="entry name" value="SMU1"/>
</dbReference>
<dbReference type="Proteomes" id="UP000696485">
    <property type="component" value="Unassembled WGS sequence"/>
</dbReference>
<dbReference type="EMBL" id="JAAAUY010000792">
    <property type="protein sequence ID" value="KAF9326372.1"/>
    <property type="molecule type" value="Genomic_DNA"/>
</dbReference>
<dbReference type="SMART" id="SM00320">
    <property type="entry name" value="WD40"/>
    <property type="match status" value="7"/>
</dbReference>
<dbReference type="PROSITE" id="PS50082">
    <property type="entry name" value="WD_REPEATS_2"/>
    <property type="match status" value="7"/>
</dbReference>
<dbReference type="Pfam" id="PF00400">
    <property type="entry name" value="WD40"/>
    <property type="match status" value="7"/>
</dbReference>
<gene>
    <name evidence="10" type="ORF">BG006_010190</name>
</gene>
<feature type="repeat" description="WD" evidence="8">
    <location>
        <begin position="536"/>
        <end position="567"/>
    </location>
</feature>
<evidence type="ECO:0000313" key="11">
    <source>
        <dbReference type="Proteomes" id="UP000696485"/>
    </source>
</evidence>
<dbReference type="InterPro" id="IPR020472">
    <property type="entry name" value="WD40_PAC1"/>
</dbReference>
<feature type="repeat" description="WD" evidence="8">
    <location>
        <begin position="408"/>
        <end position="449"/>
    </location>
</feature>
<comment type="similarity">
    <text evidence="6">Belongs to the WD repeat SMU1 family.</text>
</comment>
<reference evidence="10" key="1">
    <citation type="journal article" date="2020" name="Fungal Divers.">
        <title>Resolving the Mortierellaceae phylogeny through synthesis of multi-gene phylogenetics and phylogenomics.</title>
        <authorList>
            <person name="Vandepol N."/>
            <person name="Liber J."/>
            <person name="Desiro A."/>
            <person name="Na H."/>
            <person name="Kennedy M."/>
            <person name="Barry K."/>
            <person name="Grigoriev I.V."/>
            <person name="Miller A.N."/>
            <person name="O'Donnell K."/>
            <person name="Stajich J.E."/>
            <person name="Bonito G."/>
        </authorList>
    </citation>
    <scope>NUCLEOTIDE SEQUENCE</scope>
    <source>
        <strain evidence="10">NVP1</strain>
    </source>
</reference>
<dbReference type="SMART" id="SM00668">
    <property type="entry name" value="CTLH"/>
    <property type="match status" value="1"/>
</dbReference>
<dbReference type="Gene3D" id="2.130.10.10">
    <property type="entry name" value="YVTN repeat-like/Quinoprotein amine dehydrogenase"/>
    <property type="match status" value="3"/>
</dbReference>
<evidence type="ECO:0000256" key="8">
    <source>
        <dbReference type="PROSITE-ProRule" id="PRU00221"/>
    </source>
</evidence>
<dbReference type="PANTHER" id="PTHR22848">
    <property type="entry name" value="WD40 REPEAT PROTEIN"/>
    <property type="match status" value="1"/>
</dbReference>
<feature type="repeat" description="WD" evidence="8">
    <location>
        <begin position="322"/>
        <end position="363"/>
    </location>
</feature>
<keyword evidence="2 8" id="KW-0853">WD repeat</keyword>
<evidence type="ECO:0000256" key="7">
    <source>
        <dbReference type="ARBA" id="ARBA00026184"/>
    </source>
</evidence>
<evidence type="ECO:0000313" key="10">
    <source>
        <dbReference type="EMBL" id="KAF9326372.1"/>
    </source>
</evidence>
<sequence length="606" mass="68347">MDINGHASALASQLSSLDLAAREEDSHGRKTMPARAATHAHVGMNPNRIRPTEDIFNPEDPHIREDIVRMIMQYLTDEGYNASQMTIQDEANVKWHEREENTNETRRLKKAILDGEWAEVDKICSKPVFKNQKSFLFAVYKQQYLEYIEHREMQKAFTFLQKRLKPLEQHQKTPIEFKDLCYLLTTKSIHDAPSFKNWEGIAQGRDKLVEQFQSMLEVENSVKDGSVYVPPNRLLNLLRQAVAYQIECSRYHPKISPIVDTLLQDFSPFVIPNATRTIMQGHRGNVKCAEFVGSDGRSIISGSSDNTLRVWDTETGNCLHILEGHSSRIWDVSSNEAGTTVASASGDSTVKIWDIKRSKASCRATLGGHAGDVYTVKYHPTSNHVVSGGYDKIVRLHDLNTGQVAKTFSGHQLAVSKVILNPIGNLIISGSKDNTIKFWDLVSGVCIRTITSHLGEVTSVAMNSNGTLLLSSSKDNSNRLWDVRMTRPLRKLKGHQNTSKNFIRAGFAHNSLLVGGSEDGLVYIWDQESGDILQKLHGHEAMVYNAVWSPKQSMFVSSSDDRTVRTWYYDGKSFDETKQKKKKKVLLPIMIRRGLKCASYSLDQHN</sequence>
<feature type="repeat" description="WD" evidence="8">
    <location>
        <begin position="279"/>
        <end position="321"/>
    </location>
</feature>
<evidence type="ECO:0000256" key="5">
    <source>
        <dbReference type="ARBA" id="ARBA00023187"/>
    </source>
</evidence>
<feature type="domain" description="CTLH" evidence="9">
    <location>
        <begin position="101"/>
        <end position="155"/>
    </location>
</feature>
<dbReference type="PROSITE" id="PS50294">
    <property type="entry name" value="WD_REPEATS_REGION"/>
    <property type="match status" value="6"/>
</dbReference>
<accession>A0A9P5SDP3</accession>
<feature type="repeat" description="WD" evidence="8">
    <location>
        <begin position="366"/>
        <end position="407"/>
    </location>
</feature>
<dbReference type="PROSITE" id="PS50896">
    <property type="entry name" value="LISH"/>
    <property type="match status" value="1"/>
</dbReference>
<dbReference type="InterPro" id="IPR006594">
    <property type="entry name" value="LisH"/>
</dbReference>
<dbReference type="InterPro" id="IPR006595">
    <property type="entry name" value="CTLH_C"/>
</dbReference>
<dbReference type="PROSITE" id="PS00678">
    <property type="entry name" value="WD_REPEATS_1"/>
    <property type="match status" value="3"/>
</dbReference>
<dbReference type="InterPro" id="IPR001680">
    <property type="entry name" value="WD40_rpt"/>
</dbReference>
<evidence type="ECO:0000256" key="3">
    <source>
        <dbReference type="ARBA" id="ARBA00022664"/>
    </source>
</evidence>
<name>A0A9P5SDP3_9FUNG</name>
<dbReference type="Pfam" id="PF21889">
    <property type="entry name" value="TPR1-like_2nd"/>
    <property type="match status" value="1"/>
</dbReference>
<evidence type="ECO:0000256" key="6">
    <source>
        <dbReference type="ARBA" id="ARBA00025801"/>
    </source>
</evidence>
<keyword evidence="5" id="KW-0508">mRNA splicing</keyword>
<keyword evidence="3" id="KW-0507">mRNA processing</keyword>
<dbReference type="AlphaFoldDB" id="A0A9P5SDP3"/>
<dbReference type="InterPro" id="IPR036322">
    <property type="entry name" value="WD40_repeat_dom_sf"/>
</dbReference>
<dbReference type="SUPFAM" id="SSF50978">
    <property type="entry name" value="WD40 repeat-like"/>
    <property type="match status" value="1"/>
</dbReference>
<dbReference type="GO" id="GO:0016607">
    <property type="term" value="C:nuclear speck"/>
    <property type="evidence" value="ECO:0007669"/>
    <property type="project" value="UniProtKB-SubCell"/>
</dbReference>
<dbReference type="InterPro" id="IPR015943">
    <property type="entry name" value="WD40/YVTN_repeat-like_dom_sf"/>
</dbReference>
<evidence type="ECO:0000259" key="9">
    <source>
        <dbReference type="PROSITE" id="PS50897"/>
    </source>
</evidence>
<comment type="caution">
    <text evidence="10">The sequence shown here is derived from an EMBL/GenBank/DDBJ whole genome shotgun (WGS) entry which is preliminary data.</text>
</comment>